<dbReference type="EMBL" id="CP124535">
    <property type="protein sequence ID" value="WGV16822.1"/>
    <property type="molecule type" value="Genomic_DNA"/>
</dbReference>
<feature type="region of interest" description="Disordered" evidence="1">
    <location>
        <begin position="50"/>
        <end position="81"/>
    </location>
</feature>
<sequence>MDHDKDGQGADLARMAGWMGGALEAAAAGQALTLALLRAEMEAIAQLMPGVPADPIPDAEEEATRRADEARIEEDHDNLPV</sequence>
<feature type="compositionally biased region" description="Basic and acidic residues" evidence="1">
    <location>
        <begin position="62"/>
        <end position="81"/>
    </location>
</feature>
<evidence type="ECO:0000256" key="1">
    <source>
        <dbReference type="SAM" id="MobiDB-lite"/>
    </source>
</evidence>
<evidence type="ECO:0000313" key="3">
    <source>
        <dbReference type="Proteomes" id="UP001230978"/>
    </source>
</evidence>
<gene>
    <name evidence="2" type="ORF">QF092_03130</name>
</gene>
<reference evidence="2 3" key="1">
    <citation type="submission" date="2023-04" db="EMBL/GenBank/DDBJ databases">
        <title>YMD61, complete Genome.</title>
        <authorList>
            <person name="Zhang J."/>
        </authorList>
    </citation>
    <scope>NUCLEOTIDE SEQUENCE [LARGE SCALE GENOMIC DNA]</scope>
    <source>
        <strain evidence="2 3">YMD61</strain>
    </source>
</reference>
<evidence type="ECO:0000313" key="2">
    <source>
        <dbReference type="EMBL" id="WGV16822.1"/>
    </source>
</evidence>
<name>A0ABY8Q842_9RHOB</name>
<organism evidence="2 3">
    <name type="scientific">Fuscovulum ytuae</name>
    <dbReference type="NCBI Taxonomy" id="3042299"/>
    <lineage>
        <taxon>Bacteria</taxon>
        <taxon>Pseudomonadati</taxon>
        <taxon>Pseudomonadota</taxon>
        <taxon>Alphaproteobacteria</taxon>
        <taxon>Rhodobacterales</taxon>
        <taxon>Paracoccaceae</taxon>
        <taxon>Fuscovulum</taxon>
    </lineage>
</organism>
<proteinExistence type="predicted"/>
<protein>
    <submittedName>
        <fullName evidence="2">Uncharacterized protein</fullName>
    </submittedName>
</protein>
<dbReference type="Proteomes" id="UP001230978">
    <property type="component" value="Chromosome"/>
</dbReference>
<dbReference type="RefSeq" id="WP_281467549.1">
    <property type="nucleotide sequence ID" value="NZ_CP124535.1"/>
</dbReference>
<accession>A0ABY8Q842</accession>
<keyword evidence="3" id="KW-1185">Reference proteome</keyword>